<evidence type="ECO:0000313" key="3">
    <source>
        <dbReference type="Proteomes" id="UP000306719"/>
    </source>
</evidence>
<feature type="chain" id="PRO_5024454329" evidence="1">
    <location>
        <begin position="19"/>
        <end position="223"/>
    </location>
</feature>
<dbReference type="EMBL" id="PNCJ01000062">
    <property type="protein sequence ID" value="TMP30615.1"/>
    <property type="molecule type" value="Genomic_DNA"/>
</dbReference>
<reference evidence="2 3" key="1">
    <citation type="submission" date="2018-01" db="EMBL/GenBank/DDBJ databases">
        <authorList>
            <person name="Paulsen S."/>
            <person name="Gram L.K."/>
        </authorList>
    </citation>
    <scope>NUCLEOTIDE SEQUENCE [LARGE SCALE GENOMIC DNA]</scope>
    <source>
        <strain evidence="2 3">S2599</strain>
    </source>
</reference>
<proteinExistence type="predicted"/>
<comment type="caution">
    <text evidence="2">The sequence shown here is derived from an EMBL/GenBank/DDBJ whole genome shotgun (WGS) entry which is preliminary data.</text>
</comment>
<dbReference type="OrthoDB" id="6399636at2"/>
<dbReference type="RefSeq" id="WP_138546931.1">
    <property type="nucleotide sequence ID" value="NZ_PNCJ01000062.1"/>
</dbReference>
<reference evidence="3" key="2">
    <citation type="submission" date="2019-06" db="EMBL/GenBank/DDBJ databases">
        <title>Co-occurence of chitin degradation, pigmentation and bioactivity in marine Pseudoalteromonas.</title>
        <authorList>
            <person name="Sonnenschein E.C."/>
            <person name="Bech P.K."/>
        </authorList>
    </citation>
    <scope>NUCLEOTIDE SEQUENCE [LARGE SCALE GENOMIC DNA]</scope>
    <source>
        <strain evidence="3">S2599</strain>
    </source>
</reference>
<feature type="signal peptide" evidence="1">
    <location>
        <begin position="1"/>
        <end position="18"/>
    </location>
</feature>
<accession>A0A5S3WQP6</accession>
<evidence type="ECO:0000313" key="2">
    <source>
        <dbReference type="EMBL" id="TMP30615.1"/>
    </source>
</evidence>
<dbReference type="AlphaFoldDB" id="A0A5S3WQP6"/>
<evidence type="ECO:0000256" key="1">
    <source>
        <dbReference type="SAM" id="SignalP"/>
    </source>
</evidence>
<name>A0A5S3WQP6_9GAMM</name>
<keyword evidence="1" id="KW-0732">Signal</keyword>
<sequence length="223" mass="25450">MHFKLALILIFLPFSSVAEKLVRVTFDETTICYPKSYSPNTSFMDSILAPIKGELDDSAGQQLVYIPAQRIKNKVPEYSLSHANDYNPKVMHDVNGIIYPLSTIDINGLSDNAWNIHQEIEKPIIYKDPKTDFFKVFTFKKEIGPWHLVKSAPVKNSIKQKAKDWYIGFCGKLAGSYNCKVNVVYKDIVYNYSLNEHNVSLHKQVEAALLEEIKSWENACPES</sequence>
<dbReference type="Proteomes" id="UP000306719">
    <property type="component" value="Unassembled WGS sequence"/>
</dbReference>
<organism evidence="2 3">
    <name type="scientific">Pseudoalteromonas rubra</name>
    <dbReference type="NCBI Taxonomy" id="43658"/>
    <lineage>
        <taxon>Bacteria</taxon>
        <taxon>Pseudomonadati</taxon>
        <taxon>Pseudomonadota</taxon>
        <taxon>Gammaproteobacteria</taxon>
        <taxon>Alteromonadales</taxon>
        <taxon>Pseudoalteromonadaceae</taxon>
        <taxon>Pseudoalteromonas</taxon>
    </lineage>
</organism>
<gene>
    <name evidence="2" type="ORF">CWB98_23230</name>
</gene>
<protein>
    <submittedName>
        <fullName evidence="2">Uncharacterized protein</fullName>
    </submittedName>
</protein>